<evidence type="ECO:0000313" key="1">
    <source>
        <dbReference type="EMBL" id="KAI4385074.1"/>
    </source>
</evidence>
<dbReference type="EMBL" id="CM042881">
    <property type="protein sequence ID" value="KAI4385074.1"/>
    <property type="molecule type" value="Genomic_DNA"/>
</dbReference>
<name>A0ACB9S1V8_9MYRT</name>
<protein>
    <submittedName>
        <fullName evidence="1">Uncharacterized protein</fullName>
    </submittedName>
</protein>
<dbReference type="Proteomes" id="UP001057402">
    <property type="component" value="Chromosome 2"/>
</dbReference>
<proteinExistence type="predicted"/>
<comment type="caution">
    <text evidence="1">The sequence shown here is derived from an EMBL/GenBank/DDBJ whole genome shotgun (WGS) entry which is preliminary data.</text>
</comment>
<keyword evidence="2" id="KW-1185">Reference proteome</keyword>
<evidence type="ECO:0000313" key="2">
    <source>
        <dbReference type="Proteomes" id="UP001057402"/>
    </source>
</evidence>
<organism evidence="1 2">
    <name type="scientific">Melastoma candidum</name>
    <dbReference type="NCBI Taxonomy" id="119954"/>
    <lineage>
        <taxon>Eukaryota</taxon>
        <taxon>Viridiplantae</taxon>
        <taxon>Streptophyta</taxon>
        <taxon>Embryophyta</taxon>
        <taxon>Tracheophyta</taxon>
        <taxon>Spermatophyta</taxon>
        <taxon>Magnoliopsida</taxon>
        <taxon>eudicotyledons</taxon>
        <taxon>Gunneridae</taxon>
        <taxon>Pentapetalae</taxon>
        <taxon>rosids</taxon>
        <taxon>malvids</taxon>
        <taxon>Myrtales</taxon>
        <taxon>Melastomataceae</taxon>
        <taxon>Melastomatoideae</taxon>
        <taxon>Melastomateae</taxon>
        <taxon>Melastoma</taxon>
    </lineage>
</organism>
<sequence length="149" mass="15534">MADAANGATEDVLAKEEEAFTENVDTVKESVEEPVTVLVADGLAPEVEEKEVAVGSEVVTVEVASETVPLPAEDGKDVAVLDPVASETAYGAKETEEASLSAMPEIPSVAMGQEEIPESTRNPVPISASARSPTSWRSCCGLFDVLGRT</sequence>
<accession>A0ACB9S1V8</accession>
<reference evidence="2" key="1">
    <citation type="journal article" date="2023" name="Front. Plant Sci.">
        <title>Chromosomal-level genome assembly of Melastoma candidum provides insights into trichome evolution.</title>
        <authorList>
            <person name="Zhong Y."/>
            <person name="Wu W."/>
            <person name="Sun C."/>
            <person name="Zou P."/>
            <person name="Liu Y."/>
            <person name="Dai S."/>
            <person name="Zhou R."/>
        </authorList>
    </citation>
    <scope>NUCLEOTIDE SEQUENCE [LARGE SCALE GENOMIC DNA]</scope>
</reference>
<gene>
    <name evidence="1" type="ORF">MLD38_003138</name>
</gene>